<evidence type="ECO:0000256" key="1">
    <source>
        <dbReference type="ARBA" id="ARBA00022669"/>
    </source>
</evidence>
<dbReference type="GO" id="GO:0008061">
    <property type="term" value="F:chitin binding"/>
    <property type="evidence" value="ECO:0007669"/>
    <property type="project" value="UniProtKB-KW"/>
</dbReference>
<dbReference type="EMBL" id="BGZK01000096">
    <property type="protein sequence ID" value="GBP18323.1"/>
    <property type="molecule type" value="Genomic_DNA"/>
</dbReference>
<feature type="domain" description="Chitin-binding type-2" evidence="7">
    <location>
        <begin position="794"/>
        <end position="850"/>
    </location>
</feature>
<dbReference type="SMART" id="SM00494">
    <property type="entry name" value="ChtBD2"/>
    <property type="match status" value="7"/>
</dbReference>
<evidence type="ECO:0000313" key="8">
    <source>
        <dbReference type="EMBL" id="GBP18323.1"/>
    </source>
</evidence>
<feature type="compositionally biased region" description="Polar residues" evidence="6">
    <location>
        <begin position="582"/>
        <end position="604"/>
    </location>
</feature>
<keyword evidence="9" id="KW-1185">Reference proteome</keyword>
<dbReference type="PANTHER" id="PTHR23301:SF0">
    <property type="entry name" value="CHITIN-BINDING TYPE-2 DOMAIN-CONTAINING PROTEIN-RELATED"/>
    <property type="match status" value="1"/>
</dbReference>
<dbReference type="Proteomes" id="UP000299102">
    <property type="component" value="Unassembled WGS sequence"/>
</dbReference>
<comment type="caution">
    <text evidence="8">The sequence shown here is derived from an EMBL/GenBank/DDBJ whole genome shotgun (WGS) entry which is preliminary data.</text>
</comment>
<feature type="non-terminal residue" evidence="8">
    <location>
        <position position="1072"/>
    </location>
</feature>
<feature type="region of interest" description="Disordered" evidence="6">
    <location>
        <begin position="582"/>
        <end position="632"/>
    </location>
</feature>
<keyword evidence="2" id="KW-0732">Signal</keyword>
<feature type="region of interest" description="Disordered" evidence="6">
    <location>
        <begin position="851"/>
        <end position="897"/>
    </location>
</feature>
<evidence type="ECO:0000256" key="4">
    <source>
        <dbReference type="ARBA" id="ARBA00023157"/>
    </source>
</evidence>
<dbReference type="Pfam" id="PF01607">
    <property type="entry name" value="CBM_14"/>
    <property type="match status" value="6"/>
</dbReference>
<dbReference type="OrthoDB" id="6020543at2759"/>
<proteinExistence type="predicted"/>
<feature type="compositionally biased region" description="Basic and acidic residues" evidence="6">
    <location>
        <begin position="619"/>
        <end position="632"/>
    </location>
</feature>
<organism evidence="8 9">
    <name type="scientific">Eumeta variegata</name>
    <name type="common">Bagworm moth</name>
    <name type="synonym">Eumeta japonica</name>
    <dbReference type="NCBI Taxonomy" id="151549"/>
    <lineage>
        <taxon>Eukaryota</taxon>
        <taxon>Metazoa</taxon>
        <taxon>Ecdysozoa</taxon>
        <taxon>Arthropoda</taxon>
        <taxon>Hexapoda</taxon>
        <taxon>Insecta</taxon>
        <taxon>Pterygota</taxon>
        <taxon>Neoptera</taxon>
        <taxon>Endopterygota</taxon>
        <taxon>Lepidoptera</taxon>
        <taxon>Glossata</taxon>
        <taxon>Ditrysia</taxon>
        <taxon>Tineoidea</taxon>
        <taxon>Psychidae</taxon>
        <taxon>Oiketicinae</taxon>
        <taxon>Eumeta</taxon>
    </lineage>
</organism>
<dbReference type="AlphaFoldDB" id="A0A4C1TW94"/>
<evidence type="ECO:0000256" key="6">
    <source>
        <dbReference type="SAM" id="MobiDB-lite"/>
    </source>
</evidence>
<evidence type="ECO:0000313" key="9">
    <source>
        <dbReference type="Proteomes" id="UP000299102"/>
    </source>
</evidence>
<dbReference type="SUPFAM" id="SSF57625">
    <property type="entry name" value="Invertebrate chitin-binding proteins"/>
    <property type="match status" value="7"/>
</dbReference>
<dbReference type="STRING" id="151549.A0A4C1TW94"/>
<feature type="compositionally biased region" description="Low complexity" evidence="6">
    <location>
        <begin position="748"/>
        <end position="759"/>
    </location>
</feature>
<dbReference type="InterPro" id="IPR002557">
    <property type="entry name" value="Chitin-bd_dom"/>
</dbReference>
<feature type="domain" description="Chitin-binding type-2" evidence="7">
    <location>
        <begin position="639"/>
        <end position="695"/>
    </location>
</feature>
<dbReference type="PANTHER" id="PTHR23301">
    <property type="entry name" value="CHITIN BINDING PERITROPHIN-A"/>
    <property type="match status" value="1"/>
</dbReference>
<feature type="domain" description="Chitin-binding type-2" evidence="7">
    <location>
        <begin position="1028"/>
        <end position="1072"/>
    </location>
</feature>
<keyword evidence="5" id="KW-0325">Glycoprotein</keyword>
<feature type="region of interest" description="Disordered" evidence="6">
    <location>
        <begin position="731"/>
        <end position="764"/>
    </location>
</feature>
<dbReference type="InterPro" id="IPR036508">
    <property type="entry name" value="Chitin-bd_dom_sf"/>
</dbReference>
<name>A0A4C1TW94_EUMVA</name>
<keyword evidence="4" id="KW-1015">Disulfide bond</keyword>
<feature type="domain" description="Chitin-binding type-2" evidence="7">
    <location>
        <begin position="911"/>
        <end position="967"/>
    </location>
</feature>
<evidence type="ECO:0000259" key="7">
    <source>
        <dbReference type="PROSITE" id="PS50940"/>
    </source>
</evidence>
<feature type="domain" description="Chitin-binding type-2" evidence="7">
    <location>
        <begin position="292"/>
        <end position="348"/>
    </location>
</feature>
<reference evidence="8 9" key="1">
    <citation type="journal article" date="2019" name="Commun. Biol.">
        <title>The bagworm genome reveals a unique fibroin gene that provides high tensile strength.</title>
        <authorList>
            <person name="Kono N."/>
            <person name="Nakamura H."/>
            <person name="Ohtoshi R."/>
            <person name="Tomita M."/>
            <person name="Numata K."/>
            <person name="Arakawa K."/>
        </authorList>
    </citation>
    <scope>NUCLEOTIDE SEQUENCE [LARGE SCALE GENOMIC DNA]</scope>
</reference>
<keyword evidence="3" id="KW-0677">Repeat</keyword>
<gene>
    <name evidence="8" type="ORF">EVAR_14715_1</name>
</gene>
<feature type="region of interest" description="Disordered" evidence="6">
    <location>
        <begin position="255"/>
        <end position="290"/>
    </location>
</feature>
<feature type="compositionally biased region" description="Polar residues" evidence="6">
    <location>
        <begin position="851"/>
        <end position="870"/>
    </location>
</feature>
<evidence type="ECO:0000256" key="2">
    <source>
        <dbReference type="ARBA" id="ARBA00022729"/>
    </source>
</evidence>
<feature type="compositionally biased region" description="Basic and acidic residues" evidence="6">
    <location>
        <begin position="263"/>
        <end position="290"/>
    </location>
</feature>
<dbReference type="GO" id="GO:0005576">
    <property type="term" value="C:extracellular region"/>
    <property type="evidence" value="ECO:0007669"/>
    <property type="project" value="InterPro"/>
</dbReference>
<protein>
    <recommendedName>
        <fullName evidence="7">Chitin-binding type-2 domain-containing protein</fullName>
    </recommendedName>
</protein>
<dbReference type="PROSITE" id="PS50940">
    <property type="entry name" value="CHIT_BIND_II"/>
    <property type="match status" value="7"/>
</dbReference>
<dbReference type="Gene3D" id="2.170.140.10">
    <property type="entry name" value="Chitin binding domain"/>
    <property type="match status" value="6"/>
</dbReference>
<dbReference type="InterPro" id="IPR051940">
    <property type="entry name" value="Chitin_bind-dev_reg"/>
</dbReference>
<sequence>MWPSTEVVTTSQEVTTSDVTDDISITETVTTTVEVTSSEHVSTTTTEVITSTVAVTTEEEEKTTANPSTSEGSTTTAIITVTEGQTSIEVTSTTVQDSVTDEIGDTENLTTTENHITTENPTTVEIAPTTLYASTTETTDDISITEEVTTTDLPVTSTVEEVTATELETMTSSATTPASLCPSNFFGNIPHPELCDSYYLCTAGIANQLFCSEGNEFDPELSRCVEISDSGCTASRATADQSTVTESEGITVDSTIAEDNSNEEDKQFSSEATSKEEVTTEREITTEATTEKELCPIGHFGNVAHPELCDSFFMCTAGIANQLFCSEGNEFSPEEGRCVPISDSGCTVSQSSRTTTEVVTTIEDVTTSDVTEDISTTEIVTTTVAPSTDEHVTATPIEEITSTLSDVTVEEEETTTTQGTTTTEVITATEKSTTLEVTSTTEHGSVTEEINNTETIFTTENIVTTQEPTTTEVISTTIDISTTEITEGVTIPEEETATETTIASTVEEITVTESEATSPTATTAAPLCPSNFFGNRPHPELCNSYYLCTAGIANQLFCSDGNEFDPEEGRCVEISDSGCTASRTTADQSTVTEAEGITTASTVGEKNSNEEDEEFSSEDTSKEEVTTEREITTEVTTEKELCPIGHFGNVAHPELCDSFFMCTAGIANQLFCNEGNEFSPEEGRCVPISDSGCTAYQLSKTTTETITTETVTETVEASTDEHASVTTTEEISSTVSVTSEEEEKETTTSRTITTEGVATTREEEAATETPIASTVEEITVTESEATSPTATTAAPLCPSNFFGNRPHPELCNSYYLCTAGIANQLFCSDGNEFDPEEGRCVEISDSGCTASRLTTDQTTVTEDPSEGSTAEPTLEEETDKEGEEYLEADSTEKEAEVTTEREIAVEVTTEKELCPIGHFGNVAHPELCDSFFMCTAGIANQLFCSDGHEFSPEVNRCVEISDSGCTASRLTTAQSTVTEDSTEGNTDEPLLEGENGKEREDYLKTDSTMKEVEVTTEGDAAIEVTTEKELCPIGYFGNVAHPELCDSFYMCTAGIANQLFCNEGHEFDPNVH</sequence>
<feature type="compositionally biased region" description="Acidic residues" evidence="6">
    <location>
        <begin position="873"/>
        <end position="889"/>
    </location>
</feature>
<feature type="domain" description="Chitin-binding type-2" evidence="7">
    <location>
        <begin position="178"/>
        <end position="234"/>
    </location>
</feature>
<accession>A0A4C1TW94</accession>
<feature type="compositionally biased region" description="Acidic residues" evidence="6">
    <location>
        <begin position="980"/>
        <end position="991"/>
    </location>
</feature>
<evidence type="ECO:0000256" key="5">
    <source>
        <dbReference type="ARBA" id="ARBA00023180"/>
    </source>
</evidence>
<evidence type="ECO:0000256" key="3">
    <source>
        <dbReference type="ARBA" id="ARBA00022737"/>
    </source>
</evidence>
<keyword evidence="1" id="KW-0147">Chitin-binding</keyword>
<feature type="region of interest" description="Disordered" evidence="6">
    <location>
        <begin position="971"/>
        <end position="997"/>
    </location>
</feature>
<feature type="domain" description="Chitin-binding type-2" evidence="7">
    <location>
        <begin position="525"/>
        <end position="581"/>
    </location>
</feature>